<evidence type="ECO:0000313" key="1">
    <source>
        <dbReference type="EMBL" id="CAB9521304.1"/>
    </source>
</evidence>
<comment type="caution">
    <text evidence="1">The sequence shown here is derived from an EMBL/GenBank/DDBJ whole genome shotgun (WGS) entry which is preliminary data.</text>
</comment>
<sequence length="103" mass="11027">MGMPSTAGGSLHSKTEMTMIRMYFIGVPEDNLIQVYPGISRRLPGFTSGSKEPDNKVSVTAFQQLLLPSNKTSFKISCLPKQALCALVTDTTVALNVASGFGE</sequence>
<dbReference type="AlphaFoldDB" id="A0A9N8EJK1"/>
<protein>
    <submittedName>
        <fullName evidence="1">Uncharacterized protein</fullName>
    </submittedName>
</protein>
<evidence type="ECO:0000313" key="2">
    <source>
        <dbReference type="Proteomes" id="UP001153069"/>
    </source>
</evidence>
<dbReference type="EMBL" id="CAICTM010001180">
    <property type="protein sequence ID" value="CAB9521304.1"/>
    <property type="molecule type" value="Genomic_DNA"/>
</dbReference>
<accession>A0A9N8EJK1</accession>
<keyword evidence="2" id="KW-1185">Reference proteome</keyword>
<gene>
    <name evidence="1" type="ORF">SEMRO_1182_G250030.1</name>
</gene>
<name>A0A9N8EJK1_9STRA</name>
<organism evidence="1 2">
    <name type="scientific">Seminavis robusta</name>
    <dbReference type="NCBI Taxonomy" id="568900"/>
    <lineage>
        <taxon>Eukaryota</taxon>
        <taxon>Sar</taxon>
        <taxon>Stramenopiles</taxon>
        <taxon>Ochrophyta</taxon>
        <taxon>Bacillariophyta</taxon>
        <taxon>Bacillariophyceae</taxon>
        <taxon>Bacillariophycidae</taxon>
        <taxon>Naviculales</taxon>
        <taxon>Naviculaceae</taxon>
        <taxon>Seminavis</taxon>
    </lineage>
</organism>
<proteinExistence type="predicted"/>
<reference evidence="1" key="1">
    <citation type="submission" date="2020-06" db="EMBL/GenBank/DDBJ databases">
        <authorList>
            <consortium name="Plant Systems Biology data submission"/>
        </authorList>
    </citation>
    <scope>NUCLEOTIDE SEQUENCE</scope>
    <source>
        <strain evidence="1">D6</strain>
    </source>
</reference>
<dbReference type="Proteomes" id="UP001153069">
    <property type="component" value="Unassembled WGS sequence"/>
</dbReference>